<dbReference type="HAMAP" id="MF_01326_B">
    <property type="entry name" value="Ribosomal_uL24_B"/>
    <property type="match status" value="1"/>
</dbReference>
<keyword evidence="3" id="KW-0689">Ribosomal protein</keyword>
<dbReference type="PROSITE" id="PS50835">
    <property type="entry name" value="IG_LIKE"/>
    <property type="match status" value="1"/>
</dbReference>
<protein>
    <recommendedName>
        <fullName evidence="5">Large ribosomal subunit protein uL24c</fullName>
    </recommendedName>
</protein>
<evidence type="ECO:0000256" key="6">
    <source>
        <dbReference type="SAM" id="MobiDB-lite"/>
    </source>
</evidence>
<dbReference type="AlphaFoldDB" id="A0A7J7IG90"/>
<organism evidence="8 9">
    <name type="scientific">Cyanidiococcus yangmingshanensis</name>
    <dbReference type="NCBI Taxonomy" id="2690220"/>
    <lineage>
        <taxon>Eukaryota</taxon>
        <taxon>Rhodophyta</taxon>
        <taxon>Bangiophyceae</taxon>
        <taxon>Cyanidiales</taxon>
        <taxon>Cyanidiaceae</taxon>
        <taxon>Cyanidiococcus</taxon>
    </lineage>
</organism>
<keyword evidence="9" id="KW-1185">Reference proteome</keyword>
<dbReference type="Gene3D" id="2.30.30.30">
    <property type="match status" value="1"/>
</dbReference>
<dbReference type="NCBIfam" id="TIGR01079">
    <property type="entry name" value="rplX_bact"/>
    <property type="match status" value="1"/>
</dbReference>
<dbReference type="GO" id="GO:0003723">
    <property type="term" value="F:RNA binding"/>
    <property type="evidence" value="ECO:0007669"/>
    <property type="project" value="InterPro"/>
</dbReference>
<dbReference type="SUPFAM" id="SSF50104">
    <property type="entry name" value="Translation proteins SH3-like domain"/>
    <property type="match status" value="1"/>
</dbReference>
<dbReference type="CDD" id="cd06089">
    <property type="entry name" value="KOW_RPL26"/>
    <property type="match status" value="1"/>
</dbReference>
<dbReference type="InterPro" id="IPR057264">
    <property type="entry name" value="Ribosomal_uL24_C"/>
</dbReference>
<reference evidence="8 9" key="1">
    <citation type="journal article" date="2020" name="J. Phycol.">
        <title>Comparative genome analysis reveals Cyanidiococcus gen. nov., a new extremophilic red algal genus sister to Cyanidioschyzon (Cyanidioschyzonaceae, Rhodophyta).</title>
        <authorList>
            <person name="Liu S.-L."/>
            <person name="Chiang Y.-R."/>
            <person name="Yoon H.S."/>
            <person name="Fu H.-Y."/>
        </authorList>
    </citation>
    <scope>NUCLEOTIDE SEQUENCE [LARGE SCALE GENOMIC DNA]</scope>
    <source>
        <strain evidence="8 9">THAL066</strain>
    </source>
</reference>
<dbReference type="EMBL" id="VWRR01000011">
    <property type="protein sequence ID" value="KAF6002112.1"/>
    <property type="molecule type" value="Genomic_DNA"/>
</dbReference>
<dbReference type="GO" id="GO:1990904">
    <property type="term" value="C:ribonucleoprotein complex"/>
    <property type="evidence" value="ECO:0007669"/>
    <property type="project" value="UniProtKB-KW"/>
</dbReference>
<keyword evidence="4" id="KW-0687">Ribonucleoprotein</keyword>
<accession>A0A7J7IG90</accession>
<evidence type="ECO:0000313" key="8">
    <source>
        <dbReference type="EMBL" id="KAF6002112.1"/>
    </source>
</evidence>
<dbReference type="InterPro" id="IPR008991">
    <property type="entry name" value="Translation_prot_SH3-like_sf"/>
</dbReference>
<comment type="function">
    <text evidence="1">One of two assembly initiator proteins, it binds directly to the 5'-end of the 23S rRNA, where it nucleates assembly of the 50S subunit.</text>
</comment>
<dbReference type="PANTHER" id="PTHR12903">
    <property type="entry name" value="MITOCHONDRIAL RIBOSOMAL PROTEIN L24"/>
    <property type="match status" value="1"/>
</dbReference>
<dbReference type="GO" id="GO:0003735">
    <property type="term" value="F:structural constituent of ribosome"/>
    <property type="evidence" value="ECO:0007669"/>
    <property type="project" value="InterPro"/>
</dbReference>
<evidence type="ECO:0000256" key="2">
    <source>
        <dbReference type="ARBA" id="ARBA00010618"/>
    </source>
</evidence>
<comment type="similarity">
    <text evidence="2">Belongs to the universal ribosomal protein uL24 family.</text>
</comment>
<dbReference type="GO" id="GO:0006412">
    <property type="term" value="P:translation"/>
    <property type="evidence" value="ECO:0007669"/>
    <property type="project" value="InterPro"/>
</dbReference>
<gene>
    <name evidence="8" type="ORF">F1559_000643</name>
</gene>
<comment type="caution">
    <text evidence="8">The sequence shown here is derived from an EMBL/GenBank/DDBJ whole genome shotgun (WGS) entry which is preliminary data.</text>
</comment>
<dbReference type="InterPro" id="IPR041988">
    <property type="entry name" value="Ribosomal_uL24_KOW"/>
</dbReference>
<evidence type="ECO:0000256" key="5">
    <source>
        <dbReference type="ARBA" id="ARBA00035282"/>
    </source>
</evidence>
<feature type="compositionally biased region" description="Basic residues" evidence="6">
    <location>
        <begin position="45"/>
        <end position="56"/>
    </location>
</feature>
<dbReference type="Pfam" id="PF17136">
    <property type="entry name" value="ribosomal_L24"/>
    <property type="match status" value="1"/>
</dbReference>
<sequence length="243" mass="27124">MQRTIVHPGLARAITACSRRSGQLWSAAVEHPFREVYPSQVQRRGLARKQPLRPPRRSVGVPSAEMRGRFESVLDSIRTPRPPKREEPIPPRQWKILRGDLVQVIGGPPADIGKKGRILEVIRKNNRVVVEGVNYVKKYVPAPSATVDASQPKRVLITEGPLHVSNVAIVCPETGLPTRVGIRWLEDGTRVRISKRSGAIIPRPEILRQRRTPRPFQGHVLEAHVTSVQEALRPTLLPEDGSS</sequence>
<dbReference type="InterPro" id="IPR007110">
    <property type="entry name" value="Ig-like_dom"/>
</dbReference>
<dbReference type="OrthoDB" id="359154at2759"/>
<evidence type="ECO:0000256" key="1">
    <source>
        <dbReference type="ARBA" id="ARBA00004072"/>
    </source>
</evidence>
<name>A0A7J7IG90_9RHOD</name>
<dbReference type="InterPro" id="IPR014722">
    <property type="entry name" value="Rib_uL2_dom2"/>
</dbReference>
<dbReference type="InterPro" id="IPR003256">
    <property type="entry name" value="Ribosomal_uL24"/>
</dbReference>
<dbReference type="Proteomes" id="UP000530660">
    <property type="component" value="Unassembled WGS sequence"/>
</dbReference>
<evidence type="ECO:0000256" key="3">
    <source>
        <dbReference type="ARBA" id="ARBA00022980"/>
    </source>
</evidence>
<evidence type="ECO:0000313" key="9">
    <source>
        <dbReference type="Proteomes" id="UP000530660"/>
    </source>
</evidence>
<evidence type="ECO:0000256" key="4">
    <source>
        <dbReference type="ARBA" id="ARBA00023274"/>
    </source>
</evidence>
<proteinExistence type="inferred from homology"/>
<dbReference type="GO" id="GO:0005840">
    <property type="term" value="C:ribosome"/>
    <property type="evidence" value="ECO:0007669"/>
    <property type="project" value="UniProtKB-KW"/>
</dbReference>
<feature type="region of interest" description="Disordered" evidence="6">
    <location>
        <begin position="41"/>
        <end position="64"/>
    </location>
</feature>
<evidence type="ECO:0000259" key="7">
    <source>
        <dbReference type="PROSITE" id="PS50835"/>
    </source>
</evidence>
<feature type="domain" description="Ig-like" evidence="7">
    <location>
        <begin position="143"/>
        <end position="188"/>
    </location>
</feature>